<evidence type="ECO:0000313" key="4">
    <source>
        <dbReference type="Proteomes" id="UP000541444"/>
    </source>
</evidence>
<feature type="coiled-coil region" evidence="1">
    <location>
        <begin position="394"/>
        <end position="442"/>
    </location>
</feature>
<comment type="caution">
    <text evidence="3">The sequence shown here is derived from an EMBL/GenBank/DDBJ whole genome shotgun (WGS) entry which is preliminary data.</text>
</comment>
<keyword evidence="4" id="KW-1185">Reference proteome</keyword>
<dbReference type="InterPro" id="IPR006966">
    <property type="entry name" value="Peroxin-3"/>
</dbReference>
<dbReference type="Pfam" id="PF04882">
    <property type="entry name" value="Peroxin-3"/>
    <property type="match status" value="1"/>
</dbReference>
<dbReference type="PANTHER" id="PTHR28080:SF1">
    <property type="entry name" value="PEROXISOMAL BIOGENESIS FACTOR 3"/>
    <property type="match status" value="1"/>
</dbReference>
<dbReference type="GO" id="GO:0045046">
    <property type="term" value="P:protein import into peroxisome membrane"/>
    <property type="evidence" value="ECO:0007669"/>
    <property type="project" value="TreeGrafter"/>
</dbReference>
<feature type="region of interest" description="Disordered" evidence="2">
    <location>
        <begin position="477"/>
        <end position="503"/>
    </location>
</feature>
<dbReference type="AlphaFoldDB" id="A0A7J7L476"/>
<evidence type="ECO:0000256" key="2">
    <source>
        <dbReference type="SAM" id="MobiDB-lite"/>
    </source>
</evidence>
<proteinExistence type="predicted"/>
<reference evidence="3 4" key="1">
    <citation type="journal article" date="2020" name="IScience">
        <title>Genome Sequencing of the Endangered Kingdonia uniflora (Circaeasteraceae, Ranunculales) Reveals Potential Mechanisms of Evolutionary Specialization.</title>
        <authorList>
            <person name="Sun Y."/>
            <person name="Deng T."/>
            <person name="Zhang A."/>
            <person name="Moore M.J."/>
            <person name="Landis J.B."/>
            <person name="Lin N."/>
            <person name="Zhang H."/>
            <person name="Zhang X."/>
            <person name="Huang J."/>
            <person name="Zhang X."/>
            <person name="Sun H."/>
            <person name="Wang H."/>
        </authorList>
    </citation>
    <scope>NUCLEOTIDE SEQUENCE [LARGE SCALE GENOMIC DNA]</scope>
    <source>
        <strain evidence="3">TB1705</strain>
        <tissue evidence="3">Leaf</tissue>
    </source>
</reference>
<dbReference type="EMBL" id="JACGCM010002659">
    <property type="protein sequence ID" value="KAF6137407.1"/>
    <property type="molecule type" value="Genomic_DNA"/>
</dbReference>
<sequence length="534" mass="61037">MLSIKSVWRRHKRKVFTTVGVLGSSYVLYKLYVAHKQKLFDLEREIEVKRETDEAIKAQLQSHFENIQRIADGSTLPYAMNNLRERVLEGLDPMHLTNRLKQERGQLTSLEKLELWERLKILSFTRVVLSAWAMTTLSLYIRIQVNILGRHLYVDTARGIGSSHMVEEEADHIYRHDQQEFLAIADYLSNYGLTTLIPHMQGVATEVLNGKQLRDPFNSITLGETIMQILDIFMGIHHWVTYLVPENAVSYKQLKPTSSNNSETLPEISKLDQLMVEAREVVSSADFMNLMEVSLRSVVDALVEDMGLQSTGPGIPLAKLLPLLAQISPLLLEEPSKNRYLNIIQSLPEVKLFYTLLYSNTLLASTSRQLFRMVDWNSMQAGSCPSEADNCIGIQHTRNELERCKEHNACLEKENVECNELLQSSKKRVKLLEVRLRDTQKRLQVSQTRLKGYLTPKRGKRADVEVENDKVENMWFAKGNEGGGASTSRSRAVESEEEEVEDLLPHTRHKTCHQEVVIFDEPLQVDVSSSRVPP</sequence>
<protein>
    <recommendedName>
        <fullName evidence="5">Peroxin-3</fullName>
    </recommendedName>
</protein>
<gene>
    <name evidence="3" type="ORF">GIB67_036444</name>
</gene>
<accession>A0A7J7L476</accession>
<evidence type="ECO:0008006" key="5">
    <source>
        <dbReference type="Google" id="ProtNLM"/>
    </source>
</evidence>
<organism evidence="3 4">
    <name type="scientific">Kingdonia uniflora</name>
    <dbReference type="NCBI Taxonomy" id="39325"/>
    <lineage>
        <taxon>Eukaryota</taxon>
        <taxon>Viridiplantae</taxon>
        <taxon>Streptophyta</taxon>
        <taxon>Embryophyta</taxon>
        <taxon>Tracheophyta</taxon>
        <taxon>Spermatophyta</taxon>
        <taxon>Magnoliopsida</taxon>
        <taxon>Ranunculales</taxon>
        <taxon>Circaeasteraceae</taxon>
        <taxon>Kingdonia</taxon>
    </lineage>
</organism>
<dbReference type="OrthoDB" id="45930at2759"/>
<name>A0A7J7L476_9MAGN</name>
<dbReference type="PANTHER" id="PTHR28080">
    <property type="entry name" value="PEROXISOMAL BIOGENESIS FACTOR 3"/>
    <property type="match status" value="1"/>
</dbReference>
<dbReference type="GO" id="GO:0030674">
    <property type="term" value="F:protein-macromolecule adaptor activity"/>
    <property type="evidence" value="ECO:0007669"/>
    <property type="project" value="TreeGrafter"/>
</dbReference>
<dbReference type="Proteomes" id="UP000541444">
    <property type="component" value="Unassembled WGS sequence"/>
</dbReference>
<evidence type="ECO:0000256" key="1">
    <source>
        <dbReference type="SAM" id="Coils"/>
    </source>
</evidence>
<keyword evidence="1" id="KW-0175">Coiled coil</keyword>
<evidence type="ECO:0000313" key="3">
    <source>
        <dbReference type="EMBL" id="KAF6137407.1"/>
    </source>
</evidence>
<dbReference type="GO" id="GO:0005778">
    <property type="term" value="C:peroxisomal membrane"/>
    <property type="evidence" value="ECO:0007669"/>
    <property type="project" value="InterPro"/>
</dbReference>